<dbReference type="GO" id="GO:0000288">
    <property type="term" value="P:nuclear-transcribed mRNA catabolic process, deadenylation-dependent decay"/>
    <property type="evidence" value="ECO:0007669"/>
    <property type="project" value="TreeGrafter"/>
</dbReference>
<feature type="signal peptide" evidence="2">
    <location>
        <begin position="1"/>
        <end position="23"/>
    </location>
</feature>
<gene>
    <name evidence="4" type="ORF">EVOR1521_LOCUS16043</name>
</gene>
<keyword evidence="2" id="KW-0732">Signal</keyword>
<dbReference type="PANTHER" id="PTHR12121:SF37">
    <property type="entry name" value="2',5'-PHOSPHODIESTERASE 12"/>
    <property type="match status" value="1"/>
</dbReference>
<organism evidence="4 5">
    <name type="scientific">Effrenium voratum</name>
    <dbReference type="NCBI Taxonomy" id="2562239"/>
    <lineage>
        <taxon>Eukaryota</taxon>
        <taxon>Sar</taxon>
        <taxon>Alveolata</taxon>
        <taxon>Dinophyceae</taxon>
        <taxon>Suessiales</taxon>
        <taxon>Symbiodiniaceae</taxon>
        <taxon>Effrenium</taxon>
    </lineage>
</organism>
<feature type="region of interest" description="Disordered" evidence="1">
    <location>
        <begin position="274"/>
        <end position="300"/>
    </location>
</feature>
<feature type="chain" id="PRO_5041405494" description="Endonuclease/exonuclease/phosphatase domain-containing protein" evidence="2">
    <location>
        <begin position="24"/>
        <end position="525"/>
    </location>
</feature>
<evidence type="ECO:0000256" key="2">
    <source>
        <dbReference type="SAM" id="SignalP"/>
    </source>
</evidence>
<comment type="caution">
    <text evidence="4">The sequence shown here is derived from an EMBL/GenBank/DDBJ whole genome shotgun (WGS) entry which is preliminary data.</text>
</comment>
<sequence length="525" mass="57912">MRRSRTGALLLAVCAQRLPLLFSGRHIRMDVASLPRGAPLDANPKHLSVLSYNILAPAFVRPLDLRTGEIQPFAAFQWASEEDLDWEQRKVKILEQIRAWRADVVCLQEVEFKEESGSFSLPDWLELEGYSACLPGDKYLTLIAERNERVLANKVATGCALLFRTARLARSGTETDGSGDPNTLVSACLVGVGDLTLDPTAFFAVHLDAQSEEKRVEQLKKCLDRARALGTRNAVLAGDMNTECLPGSCVQAMISREPVTQEQMARECASALRLKGDEEEDSEGAVGAKGAEGSSEPSEEQLEQWRVLWDKAAVAPREQRIELLRVPTGPTRSSYEHGKTEGPCVTWSLDHVFYSPRTLRLLSKWTALEADPDSAASGLPNAQNPSDHLPVAAIFEASPTPCLDAAARQQLEQRLGDLELRHSSQLAELEAGAAGPRWAAGPLGRWAALKEMEPKAEADEVAAKAKSKKKGDSPEVIAFKQEKRRRSKELKAKHQAEREEFWSGLSELELDFMEALGNWRETGVR</sequence>
<protein>
    <recommendedName>
        <fullName evidence="3">Endonuclease/exonuclease/phosphatase domain-containing protein</fullName>
    </recommendedName>
</protein>
<dbReference type="PANTHER" id="PTHR12121">
    <property type="entry name" value="CARBON CATABOLITE REPRESSOR PROTEIN 4"/>
    <property type="match status" value="1"/>
</dbReference>
<dbReference type="EMBL" id="CAUJNA010002124">
    <property type="protein sequence ID" value="CAJ1390692.1"/>
    <property type="molecule type" value="Genomic_DNA"/>
</dbReference>
<evidence type="ECO:0000259" key="3">
    <source>
        <dbReference type="Pfam" id="PF03372"/>
    </source>
</evidence>
<dbReference type="GO" id="GO:0000175">
    <property type="term" value="F:3'-5'-RNA exonuclease activity"/>
    <property type="evidence" value="ECO:0007669"/>
    <property type="project" value="TreeGrafter"/>
</dbReference>
<feature type="region of interest" description="Disordered" evidence="1">
    <location>
        <begin position="458"/>
        <end position="496"/>
    </location>
</feature>
<dbReference type="GO" id="GO:0005739">
    <property type="term" value="C:mitochondrion"/>
    <property type="evidence" value="ECO:0007669"/>
    <property type="project" value="TreeGrafter"/>
</dbReference>
<dbReference type="AlphaFoldDB" id="A0AA36IMT1"/>
<reference evidence="4" key="1">
    <citation type="submission" date="2023-08" db="EMBL/GenBank/DDBJ databases">
        <authorList>
            <person name="Chen Y."/>
            <person name="Shah S."/>
            <person name="Dougan E. K."/>
            <person name="Thang M."/>
            <person name="Chan C."/>
        </authorList>
    </citation>
    <scope>NUCLEOTIDE SEQUENCE</scope>
</reference>
<evidence type="ECO:0000313" key="4">
    <source>
        <dbReference type="EMBL" id="CAJ1390692.1"/>
    </source>
</evidence>
<keyword evidence="5" id="KW-1185">Reference proteome</keyword>
<proteinExistence type="predicted"/>
<dbReference type="Gene3D" id="3.60.10.10">
    <property type="entry name" value="Endonuclease/exonuclease/phosphatase"/>
    <property type="match status" value="1"/>
</dbReference>
<evidence type="ECO:0000313" key="5">
    <source>
        <dbReference type="Proteomes" id="UP001178507"/>
    </source>
</evidence>
<accession>A0AA36IMT1</accession>
<evidence type="ECO:0000256" key="1">
    <source>
        <dbReference type="SAM" id="MobiDB-lite"/>
    </source>
</evidence>
<feature type="domain" description="Endonuclease/exonuclease/phosphatase" evidence="3">
    <location>
        <begin position="57"/>
        <end position="388"/>
    </location>
</feature>
<dbReference type="InterPro" id="IPR036691">
    <property type="entry name" value="Endo/exonu/phosph_ase_sf"/>
</dbReference>
<dbReference type="InterPro" id="IPR050410">
    <property type="entry name" value="CCR4/nocturin_mRNA_transcr"/>
</dbReference>
<dbReference type="SUPFAM" id="SSF56219">
    <property type="entry name" value="DNase I-like"/>
    <property type="match status" value="1"/>
</dbReference>
<name>A0AA36IMT1_9DINO</name>
<dbReference type="Proteomes" id="UP001178507">
    <property type="component" value="Unassembled WGS sequence"/>
</dbReference>
<dbReference type="Pfam" id="PF03372">
    <property type="entry name" value="Exo_endo_phos"/>
    <property type="match status" value="1"/>
</dbReference>
<dbReference type="InterPro" id="IPR005135">
    <property type="entry name" value="Endo/exonuclease/phosphatase"/>
</dbReference>